<feature type="compositionally biased region" description="Polar residues" evidence="1">
    <location>
        <begin position="129"/>
        <end position="138"/>
    </location>
</feature>
<evidence type="ECO:0000313" key="3">
    <source>
        <dbReference type="Proteomes" id="UP000298663"/>
    </source>
</evidence>
<sequence length="193" mass="21713">MLPEPYPSFDNFSCEPMTEIEATSNTATPVLSSDSRTEIEAVSVPKDSQIPVLDVNAEFYDRREFVLERARQKMEALTVKPWQRGYNYKPEPAPRRNPPKSEPIAALPHVSARQKPPHVKSKEVRSRAQDASTSTIRSNLAARSVSSARTNWTLRSARCCGTTHSSRSHSVSFSRSNSAGRCYNKLHPRPFRV</sequence>
<dbReference type="Proteomes" id="UP000298663">
    <property type="component" value="Unassembled WGS sequence"/>
</dbReference>
<gene>
    <name evidence="2" type="ORF">L596_029057</name>
</gene>
<feature type="region of interest" description="Disordered" evidence="1">
    <location>
        <begin position="85"/>
        <end position="142"/>
    </location>
</feature>
<reference evidence="2 3" key="1">
    <citation type="journal article" date="2015" name="Genome Biol.">
        <title>Comparative genomics of Steinernema reveals deeply conserved gene regulatory networks.</title>
        <authorList>
            <person name="Dillman A.R."/>
            <person name="Macchietto M."/>
            <person name="Porter C.F."/>
            <person name="Rogers A."/>
            <person name="Williams B."/>
            <person name="Antoshechkin I."/>
            <person name="Lee M.M."/>
            <person name="Goodwin Z."/>
            <person name="Lu X."/>
            <person name="Lewis E.E."/>
            <person name="Goodrich-Blair H."/>
            <person name="Stock S.P."/>
            <person name="Adams B.J."/>
            <person name="Sternberg P.W."/>
            <person name="Mortazavi A."/>
        </authorList>
    </citation>
    <scope>NUCLEOTIDE SEQUENCE [LARGE SCALE GENOMIC DNA]</scope>
    <source>
        <strain evidence="2 3">ALL</strain>
    </source>
</reference>
<comment type="caution">
    <text evidence="2">The sequence shown here is derived from an EMBL/GenBank/DDBJ whole genome shotgun (WGS) entry which is preliminary data.</text>
</comment>
<organism evidence="2 3">
    <name type="scientific">Steinernema carpocapsae</name>
    <name type="common">Entomopathogenic nematode</name>
    <dbReference type="NCBI Taxonomy" id="34508"/>
    <lineage>
        <taxon>Eukaryota</taxon>
        <taxon>Metazoa</taxon>
        <taxon>Ecdysozoa</taxon>
        <taxon>Nematoda</taxon>
        <taxon>Chromadorea</taxon>
        <taxon>Rhabditida</taxon>
        <taxon>Tylenchina</taxon>
        <taxon>Panagrolaimomorpha</taxon>
        <taxon>Strongyloidoidea</taxon>
        <taxon>Steinernematidae</taxon>
        <taxon>Steinernema</taxon>
    </lineage>
</organism>
<proteinExistence type="predicted"/>
<protein>
    <submittedName>
        <fullName evidence="2">Uncharacterized protein</fullName>
    </submittedName>
</protein>
<dbReference type="EMBL" id="AZBU02000012">
    <property type="protein sequence ID" value="TKR59378.1"/>
    <property type="molecule type" value="Genomic_DNA"/>
</dbReference>
<evidence type="ECO:0000313" key="2">
    <source>
        <dbReference type="EMBL" id="TKR59378.1"/>
    </source>
</evidence>
<reference evidence="2 3" key="2">
    <citation type="journal article" date="2019" name="G3 (Bethesda)">
        <title>Hybrid Assembly of the Genome of the Entomopathogenic Nematode Steinernema carpocapsae Identifies the X-Chromosome.</title>
        <authorList>
            <person name="Serra L."/>
            <person name="Macchietto M."/>
            <person name="Macias-Munoz A."/>
            <person name="McGill C.J."/>
            <person name="Rodriguez I.M."/>
            <person name="Rodriguez B."/>
            <person name="Murad R."/>
            <person name="Mortazavi A."/>
        </authorList>
    </citation>
    <scope>NUCLEOTIDE SEQUENCE [LARGE SCALE GENOMIC DNA]</scope>
    <source>
        <strain evidence="2 3">ALL</strain>
    </source>
</reference>
<name>A0A4U5LTI2_STECR</name>
<keyword evidence="3" id="KW-1185">Reference proteome</keyword>
<evidence type="ECO:0000256" key="1">
    <source>
        <dbReference type="SAM" id="MobiDB-lite"/>
    </source>
</evidence>
<accession>A0A4U5LTI2</accession>
<dbReference type="AlphaFoldDB" id="A0A4U5LTI2"/>